<proteinExistence type="predicted"/>
<dbReference type="AlphaFoldDB" id="A0A2N7VVZ4"/>
<comment type="caution">
    <text evidence="2">The sequence shown here is derived from an EMBL/GenBank/DDBJ whole genome shotgun (WGS) entry which is preliminary data.</text>
</comment>
<dbReference type="RefSeq" id="WP_102645066.1">
    <property type="nucleotide sequence ID" value="NZ_PNYA01000006.1"/>
</dbReference>
<name>A0A2N7VVZ4_9BURK</name>
<evidence type="ECO:0008006" key="4">
    <source>
        <dbReference type="Google" id="ProtNLM"/>
    </source>
</evidence>
<accession>A0A2N7VVZ4</accession>
<feature type="chain" id="PRO_5014938108" description="2-oxoglutarate dehydrogenase" evidence="1">
    <location>
        <begin position="29"/>
        <end position="132"/>
    </location>
</feature>
<evidence type="ECO:0000313" key="3">
    <source>
        <dbReference type="Proteomes" id="UP000235616"/>
    </source>
</evidence>
<evidence type="ECO:0000256" key="1">
    <source>
        <dbReference type="SAM" id="SignalP"/>
    </source>
</evidence>
<reference evidence="2 3" key="1">
    <citation type="submission" date="2018-01" db="EMBL/GenBank/DDBJ databases">
        <title>Whole genome analyses suggest that Burkholderia sensu lato contains two further novel genera in the rhizoxinica-symbiotica group Mycetohabitans gen. nov., and Trinickia gen. nov.: implications for the evolution of diazotrophy and nodulation in the Burkholderiaceae.</title>
        <authorList>
            <person name="Estrada-de los Santos P."/>
            <person name="Palmer M."/>
            <person name="Chavez-Ramirez B."/>
            <person name="Beukes C."/>
            <person name="Steenkamp E.T."/>
            <person name="Hirsch A.M."/>
            <person name="Manyaka P."/>
            <person name="Maluk M."/>
            <person name="Lafos M."/>
            <person name="Crook M."/>
            <person name="Gross E."/>
            <person name="Simon M.F."/>
            <person name="Bueno dos Reis Junior F."/>
            <person name="Poole P.S."/>
            <person name="Venter S.N."/>
            <person name="James E.K."/>
        </authorList>
    </citation>
    <scope>NUCLEOTIDE SEQUENCE [LARGE SCALE GENOMIC DNA]</scope>
    <source>
        <strain evidence="2 3">GIMN1.004</strain>
    </source>
</reference>
<protein>
    <recommendedName>
        <fullName evidence="4">2-oxoglutarate dehydrogenase</fullName>
    </recommendedName>
</protein>
<gene>
    <name evidence="2" type="ORF">C0Z18_08425</name>
</gene>
<feature type="signal peptide" evidence="1">
    <location>
        <begin position="1"/>
        <end position="28"/>
    </location>
</feature>
<dbReference type="Proteomes" id="UP000235616">
    <property type="component" value="Unassembled WGS sequence"/>
</dbReference>
<keyword evidence="1" id="KW-0732">Signal</keyword>
<dbReference type="OrthoDB" id="5461251at2"/>
<sequence length="132" mass="13724">MSQISLLRLLPRASLAVALVLCAGGALASTLQSVSPPVPLHDGGVDGPFLQRGARASSDTATTGAALKLEAQNRLAASLGENRAFSNNAAITQAQAKANGLGYVAEHFQEIDAARSGKVTLKQVQQYLQQQQ</sequence>
<keyword evidence="3" id="KW-1185">Reference proteome</keyword>
<evidence type="ECO:0000313" key="2">
    <source>
        <dbReference type="EMBL" id="PMS21327.1"/>
    </source>
</evidence>
<dbReference type="EMBL" id="PNYA01000006">
    <property type="protein sequence ID" value="PMS21327.1"/>
    <property type="molecule type" value="Genomic_DNA"/>
</dbReference>
<organism evidence="2 3">
    <name type="scientific">Trinickia dabaoshanensis</name>
    <dbReference type="NCBI Taxonomy" id="564714"/>
    <lineage>
        <taxon>Bacteria</taxon>
        <taxon>Pseudomonadati</taxon>
        <taxon>Pseudomonadota</taxon>
        <taxon>Betaproteobacteria</taxon>
        <taxon>Burkholderiales</taxon>
        <taxon>Burkholderiaceae</taxon>
        <taxon>Trinickia</taxon>
    </lineage>
</organism>